<dbReference type="Gene3D" id="3.40.50.850">
    <property type="entry name" value="Isochorismatase-like"/>
    <property type="match status" value="1"/>
</dbReference>
<evidence type="ECO:0000256" key="1">
    <source>
        <dbReference type="ARBA" id="ARBA00006336"/>
    </source>
</evidence>
<keyword evidence="2" id="KW-0378">Hydrolase</keyword>
<dbReference type="EMBL" id="CABFNS010000782">
    <property type="protein sequence ID" value="VUC28248.1"/>
    <property type="molecule type" value="Genomic_DNA"/>
</dbReference>
<feature type="domain" description="Isochorismatase-like" evidence="3">
    <location>
        <begin position="18"/>
        <end position="184"/>
    </location>
</feature>
<keyword evidence="5" id="KW-1185">Reference proteome</keyword>
<sequence>MAETRPHPHTIDFGHHYAVLNLDLMAILVDIVQKDIRGERFVSSCARWCEAVHRKPQRPLTIFTSLTFSQSSCPELAKDSPFLKLLDGFGRERFAKGRSEVEIHPNFRVDEHDIVLAKTRWSATSGNSLEQLLKAQSIDTVIISGITLSGVVMATIYRLFDLDVEIYVIRDNVIELPLEDNEAISRVMLDMLLPKMNLRVISLGEALEALNRCQEHHSLE</sequence>
<dbReference type="PANTHER" id="PTHR43540">
    <property type="entry name" value="PEROXYUREIDOACRYLATE/UREIDOACRYLATE AMIDOHYDROLASE-RELATED"/>
    <property type="match status" value="1"/>
</dbReference>
<protein>
    <recommendedName>
        <fullName evidence="3">Isochorismatase-like domain-containing protein</fullName>
    </recommendedName>
</protein>
<comment type="caution">
    <text evidence="4">The sequence shown here is derived from an EMBL/GenBank/DDBJ whole genome shotgun (WGS) entry which is preliminary data.</text>
</comment>
<evidence type="ECO:0000256" key="2">
    <source>
        <dbReference type="ARBA" id="ARBA00022801"/>
    </source>
</evidence>
<dbReference type="Pfam" id="PF00857">
    <property type="entry name" value="Isochorismatase"/>
    <property type="match status" value="1"/>
</dbReference>
<evidence type="ECO:0000259" key="3">
    <source>
        <dbReference type="Pfam" id="PF00857"/>
    </source>
</evidence>
<gene>
    <name evidence="4" type="ORF">CLO192961_LOCUS228805</name>
</gene>
<dbReference type="SUPFAM" id="SSF52499">
    <property type="entry name" value="Isochorismatase-like hydrolases"/>
    <property type="match status" value="1"/>
</dbReference>
<evidence type="ECO:0000313" key="4">
    <source>
        <dbReference type="EMBL" id="VUC28248.1"/>
    </source>
</evidence>
<name>A0ABY6UAU9_BIOOC</name>
<accession>A0ABY6UAU9</accession>
<dbReference type="InterPro" id="IPR000868">
    <property type="entry name" value="Isochorismatase-like_dom"/>
</dbReference>
<dbReference type="InterPro" id="IPR050272">
    <property type="entry name" value="Isochorismatase-like_hydrls"/>
</dbReference>
<reference evidence="4 5" key="1">
    <citation type="submission" date="2019-06" db="EMBL/GenBank/DDBJ databases">
        <authorList>
            <person name="Broberg M."/>
        </authorList>
    </citation>
    <scope>NUCLEOTIDE SEQUENCE [LARGE SCALE GENOMIC DNA]</scope>
</reference>
<dbReference type="InterPro" id="IPR036380">
    <property type="entry name" value="Isochorismatase-like_sf"/>
</dbReference>
<evidence type="ECO:0000313" key="5">
    <source>
        <dbReference type="Proteomes" id="UP000766486"/>
    </source>
</evidence>
<dbReference type="Proteomes" id="UP000766486">
    <property type="component" value="Unassembled WGS sequence"/>
</dbReference>
<dbReference type="PANTHER" id="PTHR43540:SF1">
    <property type="entry name" value="ISOCHORISMATASE HYDROLASE"/>
    <property type="match status" value="1"/>
</dbReference>
<comment type="similarity">
    <text evidence="1">Belongs to the isochorismatase family.</text>
</comment>
<organism evidence="4 5">
    <name type="scientific">Bionectria ochroleuca</name>
    <name type="common">Gliocladium roseum</name>
    <dbReference type="NCBI Taxonomy" id="29856"/>
    <lineage>
        <taxon>Eukaryota</taxon>
        <taxon>Fungi</taxon>
        <taxon>Dikarya</taxon>
        <taxon>Ascomycota</taxon>
        <taxon>Pezizomycotina</taxon>
        <taxon>Sordariomycetes</taxon>
        <taxon>Hypocreomycetidae</taxon>
        <taxon>Hypocreales</taxon>
        <taxon>Bionectriaceae</taxon>
        <taxon>Clonostachys</taxon>
    </lineage>
</organism>
<proteinExistence type="inferred from homology"/>